<evidence type="ECO:0000313" key="3">
    <source>
        <dbReference type="EMBL" id="KAF2456521.1"/>
    </source>
</evidence>
<sequence length="657" mass="74658">MATVSSNEFGVQDIPQHNKSFYDDDLRNTPPKTIRLLGIHPGLFADRLVCCLQTVSSLLKDHQQTYHALSYSWTDQPGWKNISLNGKSDFRIGKSLFSALRRLRLRNDLRWVWTDQICINQANLEEKDEQVSMMGDIYRQADLVCVWLGPCGHTNREAGEEEAEDCLAHVVHKDGTVDFGRRGLEVVQLCEARVEDKSQWWWRMWVVQEIVLAKEIKVLVGAHEFPSLTTAVKALGKSWIDKEPGHVARGITRRQWQQMPSRRARNDAYIRLLSLHTTKGAVLRGVGNVYDLLHLTAAQHAGLAKDKIYALLALVDKKRCSFDIEVQYKRPDEEVYMDVTEYLLNEKRSLDPLYEHWPRRRSPSWALDFSTGLRKAECLVLHVRPKLPSCHNQASHPNEEPKCRASRDGSNPVFRREGGCLLVRGFRFAIVVSTVQWDTSSLIVKDNSEIEMVSVGDIRDGKIEVMSHADEEVDPSDKLGTLTLRWLEDFYWKKKEQCHPGLASSDQRGSQKAWLSSIDQTEQFARTITADKYLHDKHGKEISTGDFLPHQPGFQDHKRSFDFRSQAYVTLANRTFFATDLGLCGIAGSTEVQPRDIVVVLSGASMPVILRPMPSGENDATSGFQLIGECFVSGIMYGELMEGDGSILWAEEDFRLE</sequence>
<gene>
    <name evidence="3" type="ORF">BDY21DRAFT_347447</name>
</gene>
<evidence type="ECO:0000313" key="4">
    <source>
        <dbReference type="Proteomes" id="UP000799766"/>
    </source>
</evidence>
<keyword evidence="4" id="KW-1185">Reference proteome</keyword>
<name>A0A6A6NXT1_9PEZI</name>
<accession>A0A6A6NXT1</accession>
<dbReference type="InterPro" id="IPR010730">
    <property type="entry name" value="HET"/>
</dbReference>
<feature type="domain" description="Heterokaryon incompatibility" evidence="2">
    <location>
        <begin position="66"/>
        <end position="209"/>
    </location>
</feature>
<dbReference type="Pfam" id="PF26639">
    <property type="entry name" value="Het-6_barrel"/>
    <property type="match status" value="1"/>
</dbReference>
<dbReference type="OrthoDB" id="194358at2759"/>
<dbReference type="InterPro" id="IPR052895">
    <property type="entry name" value="HetReg/Transcr_Mod"/>
</dbReference>
<dbReference type="Proteomes" id="UP000799766">
    <property type="component" value="Unassembled WGS sequence"/>
</dbReference>
<dbReference type="AlphaFoldDB" id="A0A6A6NXT1"/>
<protein>
    <submittedName>
        <fullName evidence="3">Heterokaryon incompatibility protein-domain-containing protein</fullName>
    </submittedName>
</protein>
<dbReference type="PANTHER" id="PTHR24148">
    <property type="entry name" value="ANKYRIN REPEAT DOMAIN-CONTAINING PROTEIN 39 HOMOLOG-RELATED"/>
    <property type="match status" value="1"/>
</dbReference>
<feature type="compositionally biased region" description="Basic and acidic residues" evidence="1">
    <location>
        <begin position="397"/>
        <end position="407"/>
    </location>
</feature>
<dbReference type="Pfam" id="PF06985">
    <property type="entry name" value="HET"/>
    <property type="match status" value="1"/>
</dbReference>
<organism evidence="3 4">
    <name type="scientific">Lineolata rhizophorae</name>
    <dbReference type="NCBI Taxonomy" id="578093"/>
    <lineage>
        <taxon>Eukaryota</taxon>
        <taxon>Fungi</taxon>
        <taxon>Dikarya</taxon>
        <taxon>Ascomycota</taxon>
        <taxon>Pezizomycotina</taxon>
        <taxon>Dothideomycetes</taxon>
        <taxon>Dothideomycetes incertae sedis</taxon>
        <taxon>Lineolatales</taxon>
        <taxon>Lineolataceae</taxon>
        <taxon>Lineolata</taxon>
    </lineage>
</organism>
<feature type="region of interest" description="Disordered" evidence="1">
    <location>
        <begin position="390"/>
        <end position="409"/>
    </location>
</feature>
<reference evidence="3" key="1">
    <citation type="journal article" date="2020" name="Stud. Mycol.">
        <title>101 Dothideomycetes genomes: a test case for predicting lifestyles and emergence of pathogens.</title>
        <authorList>
            <person name="Haridas S."/>
            <person name="Albert R."/>
            <person name="Binder M."/>
            <person name="Bloem J."/>
            <person name="Labutti K."/>
            <person name="Salamov A."/>
            <person name="Andreopoulos B."/>
            <person name="Baker S."/>
            <person name="Barry K."/>
            <person name="Bills G."/>
            <person name="Bluhm B."/>
            <person name="Cannon C."/>
            <person name="Castanera R."/>
            <person name="Culley D."/>
            <person name="Daum C."/>
            <person name="Ezra D."/>
            <person name="Gonzalez J."/>
            <person name="Henrissat B."/>
            <person name="Kuo A."/>
            <person name="Liang C."/>
            <person name="Lipzen A."/>
            <person name="Lutzoni F."/>
            <person name="Magnuson J."/>
            <person name="Mondo S."/>
            <person name="Nolan M."/>
            <person name="Ohm R."/>
            <person name="Pangilinan J."/>
            <person name="Park H.-J."/>
            <person name="Ramirez L."/>
            <person name="Alfaro M."/>
            <person name="Sun H."/>
            <person name="Tritt A."/>
            <person name="Yoshinaga Y."/>
            <person name="Zwiers L.-H."/>
            <person name="Turgeon B."/>
            <person name="Goodwin S."/>
            <person name="Spatafora J."/>
            <person name="Crous P."/>
            <person name="Grigoriev I."/>
        </authorList>
    </citation>
    <scope>NUCLEOTIDE SEQUENCE</scope>
    <source>
        <strain evidence="3">ATCC 16933</strain>
    </source>
</reference>
<dbReference type="EMBL" id="MU001683">
    <property type="protein sequence ID" value="KAF2456521.1"/>
    <property type="molecule type" value="Genomic_DNA"/>
</dbReference>
<proteinExistence type="predicted"/>
<evidence type="ECO:0000256" key="1">
    <source>
        <dbReference type="SAM" id="MobiDB-lite"/>
    </source>
</evidence>
<dbReference type="PANTHER" id="PTHR24148:SF64">
    <property type="entry name" value="HETEROKARYON INCOMPATIBILITY DOMAIN-CONTAINING PROTEIN"/>
    <property type="match status" value="1"/>
</dbReference>
<evidence type="ECO:0000259" key="2">
    <source>
        <dbReference type="Pfam" id="PF06985"/>
    </source>
</evidence>